<dbReference type="WBParaSite" id="TCLT_0000544001-mRNA-1">
    <property type="protein sequence ID" value="TCLT_0000544001-mRNA-1"/>
    <property type="gene ID" value="TCLT_0000544001"/>
</dbReference>
<dbReference type="STRING" id="103827.A0A158RBS4"/>
<gene>
    <name evidence="2" type="ORF">TCLT_LOCUS5429</name>
</gene>
<dbReference type="Proteomes" id="UP000276776">
    <property type="component" value="Unassembled WGS sequence"/>
</dbReference>
<reference evidence="4" key="1">
    <citation type="submission" date="2016-04" db="UniProtKB">
        <authorList>
            <consortium name="WormBaseParasite"/>
        </authorList>
    </citation>
    <scope>IDENTIFICATION</scope>
</reference>
<evidence type="ECO:0000313" key="4">
    <source>
        <dbReference type="WBParaSite" id="TCLT_0000544001-mRNA-1"/>
    </source>
</evidence>
<dbReference type="OrthoDB" id="5834346at2759"/>
<protein>
    <submittedName>
        <fullName evidence="4">DUF4477 domain-containing protein</fullName>
    </submittedName>
</protein>
<keyword evidence="3" id="KW-1185">Reference proteome</keyword>
<sequence>MNSEERLEEAKKILMIVLNIKIGDKISVKVRDMRYIFEAWKNLYDKVIENYSEIFQMNYRLLFIYSQIIRAQIECFDYDTLKNVFIGDFDTTGKGSVLDMFCRLLIEITKHLNSEVDELDCNLREIQADYLPKCSLNILEASTSLISLMTEASHVIFVISSLATFIGSWLVVAVEKKSRINSKIFSNIASLVKVALNSIQKHYSGPYGSVLLHQLEPILINGLRFSRIRQHLIKFWQGTFGLSKNLSVSDDLNISLGKNKYLSSTFSSKEECLSLEDSSRGAKSSNSNLDVPVDENACNSNEKKIQKLLLDGPLPSLSEPKISKSLTRESTENYTVISSIPVKKIRLTDHQKEKLMEQSDSLLCFAEESESRDFKKRIPPGYTDSSSLDGLVTTNSLEKRSWTQSNSKSEKTEKDETDISIQHKSQDVSNVEVIECGKLSNKNSVDDVGIKDTNDDSFGITLLDKNSEDKSPQSLQAVNFSSLHGSPKSVECSLSVIISKENVIASPRTPTSILKNLANRATTPSFNSSSASAKNVFKQFKVYYFSL</sequence>
<evidence type="ECO:0000313" key="2">
    <source>
        <dbReference type="EMBL" id="VDN02676.1"/>
    </source>
</evidence>
<organism evidence="4">
    <name type="scientific">Thelazia callipaeda</name>
    <name type="common">Oriental eyeworm</name>
    <name type="synonym">Parasitic nematode</name>
    <dbReference type="NCBI Taxonomy" id="103827"/>
    <lineage>
        <taxon>Eukaryota</taxon>
        <taxon>Metazoa</taxon>
        <taxon>Ecdysozoa</taxon>
        <taxon>Nematoda</taxon>
        <taxon>Chromadorea</taxon>
        <taxon>Rhabditida</taxon>
        <taxon>Spirurina</taxon>
        <taxon>Spiruromorpha</taxon>
        <taxon>Thelazioidea</taxon>
        <taxon>Thelaziidae</taxon>
        <taxon>Thelazia</taxon>
    </lineage>
</organism>
<evidence type="ECO:0000313" key="3">
    <source>
        <dbReference type="Proteomes" id="UP000276776"/>
    </source>
</evidence>
<name>A0A158RBS4_THECL</name>
<evidence type="ECO:0000256" key="1">
    <source>
        <dbReference type="SAM" id="MobiDB-lite"/>
    </source>
</evidence>
<dbReference type="EMBL" id="UYYF01004339">
    <property type="protein sequence ID" value="VDN02676.1"/>
    <property type="molecule type" value="Genomic_DNA"/>
</dbReference>
<feature type="compositionally biased region" description="Polar residues" evidence="1">
    <location>
        <begin position="397"/>
        <end position="407"/>
    </location>
</feature>
<reference evidence="2 3" key="2">
    <citation type="submission" date="2018-11" db="EMBL/GenBank/DDBJ databases">
        <authorList>
            <consortium name="Pathogen Informatics"/>
        </authorList>
    </citation>
    <scope>NUCLEOTIDE SEQUENCE [LARGE SCALE GENOMIC DNA]</scope>
</reference>
<dbReference type="AlphaFoldDB" id="A0A158RBS4"/>
<accession>A0A158RBS4</accession>
<proteinExistence type="predicted"/>
<feature type="region of interest" description="Disordered" evidence="1">
    <location>
        <begin position="397"/>
        <end position="424"/>
    </location>
</feature>